<dbReference type="InterPro" id="IPR031330">
    <property type="entry name" value="Gly_Hdrlase_35_cat"/>
</dbReference>
<dbReference type="GO" id="GO:0004553">
    <property type="term" value="F:hydrolase activity, hydrolyzing O-glycosyl compounds"/>
    <property type="evidence" value="ECO:0007669"/>
    <property type="project" value="InterPro"/>
</dbReference>
<accession>A0A0P9CQT9</accession>
<comment type="similarity">
    <text evidence="1">Belongs to the glycosyl hydrolase 35 family.</text>
</comment>
<protein>
    <recommendedName>
        <fullName evidence="2">Glycoside hydrolase 35 catalytic domain-containing protein</fullName>
    </recommendedName>
</protein>
<evidence type="ECO:0000313" key="4">
    <source>
        <dbReference type="Proteomes" id="UP000050509"/>
    </source>
</evidence>
<dbReference type="Pfam" id="PF01301">
    <property type="entry name" value="Glyco_hydro_35"/>
    <property type="match status" value="1"/>
</dbReference>
<proteinExistence type="inferred from homology"/>
<evidence type="ECO:0000313" key="3">
    <source>
        <dbReference type="EMBL" id="KPV48348.1"/>
    </source>
</evidence>
<dbReference type="EMBL" id="LJCR01002723">
    <property type="protein sequence ID" value="KPV48348.1"/>
    <property type="molecule type" value="Genomic_DNA"/>
</dbReference>
<dbReference type="AlphaFoldDB" id="A0A0P9CQT9"/>
<dbReference type="PRINTS" id="PR00742">
    <property type="entry name" value="GLHYDRLASE35"/>
</dbReference>
<sequence length="87" mass="9735">MPTVEITRQGILLDGKPFALLGGQLHYFRYPESEWRDLLLNAQAGGLNTIDTVIPWNLHEPQPGQFDFAGIADLPRYIDLCAELGLL</sequence>
<comment type="caution">
    <text evidence="3">The sequence shown here is derived from an EMBL/GenBank/DDBJ whole genome shotgun (WGS) entry which is preliminary data.</text>
</comment>
<dbReference type="InterPro" id="IPR017853">
    <property type="entry name" value="GH"/>
</dbReference>
<dbReference type="Gene3D" id="3.20.20.80">
    <property type="entry name" value="Glycosidases"/>
    <property type="match status" value="1"/>
</dbReference>
<dbReference type="SUPFAM" id="SSF51445">
    <property type="entry name" value="(Trans)glycosidases"/>
    <property type="match status" value="1"/>
</dbReference>
<evidence type="ECO:0000256" key="1">
    <source>
        <dbReference type="ARBA" id="ARBA00009809"/>
    </source>
</evidence>
<gene>
    <name evidence="3" type="ORF">SE17_38540</name>
</gene>
<reference evidence="3 4" key="1">
    <citation type="submission" date="2015-09" db="EMBL/GenBank/DDBJ databases">
        <title>Draft genome sequence of Kouleothrix aurantiaca JCM 19913.</title>
        <authorList>
            <person name="Hemp J."/>
        </authorList>
    </citation>
    <scope>NUCLEOTIDE SEQUENCE [LARGE SCALE GENOMIC DNA]</scope>
    <source>
        <strain evidence="3 4">COM-B</strain>
    </source>
</reference>
<organism evidence="3 4">
    <name type="scientific">Kouleothrix aurantiaca</name>
    <dbReference type="NCBI Taxonomy" id="186479"/>
    <lineage>
        <taxon>Bacteria</taxon>
        <taxon>Bacillati</taxon>
        <taxon>Chloroflexota</taxon>
        <taxon>Chloroflexia</taxon>
        <taxon>Chloroflexales</taxon>
        <taxon>Roseiflexineae</taxon>
        <taxon>Roseiflexaceae</taxon>
        <taxon>Kouleothrix</taxon>
    </lineage>
</organism>
<evidence type="ECO:0000259" key="2">
    <source>
        <dbReference type="Pfam" id="PF01301"/>
    </source>
</evidence>
<keyword evidence="4" id="KW-1185">Reference proteome</keyword>
<dbReference type="GO" id="GO:0005975">
    <property type="term" value="P:carbohydrate metabolic process"/>
    <property type="evidence" value="ECO:0007669"/>
    <property type="project" value="InterPro"/>
</dbReference>
<dbReference type="Proteomes" id="UP000050509">
    <property type="component" value="Unassembled WGS sequence"/>
</dbReference>
<name>A0A0P9CQT9_9CHLR</name>
<feature type="domain" description="Glycoside hydrolase 35 catalytic" evidence="2">
    <location>
        <begin position="11"/>
        <end position="86"/>
    </location>
</feature>
<feature type="non-terminal residue" evidence="3">
    <location>
        <position position="87"/>
    </location>
</feature>
<dbReference type="PANTHER" id="PTHR23421">
    <property type="entry name" value="BETA-GALACTOSIDASE RELATED"/>
    <property type="match status" value="1"/>
</dbReference>
<dbReference type="InterPro" id="IPR001944">
    <property type="entry name" value="Glycoside_Hdrlase_35"/>
</dbReference>